<keyword evidence="4" id="KW-1185">Reference proteome</keyword>
<reference evidence="1 3" key="1">
    <citation type="submission" date="2018-09" db="EMBL/GenBank/DDBJ databases">
        <title>Genomic investigation of the strawberry pathogen Phytophthora fragariae indicates pathogenicity is determined by transcriptional variation in three key races.</title>
        <authorList>
            <person name="Adams T.M."/>
            <person name="Armitage A.D."/>
            <person name="Sobczyk M.K."/>
            <person name="Bates H.J."/>
            <person name="Dunwell J.M."/>
            <person name="Nellist C.F."/>
            <person name="Harrison R.J."/>
        </authorList>
    </citation>
    <scope>NUCLEOTIDE SEQUENCE [LARGE SCALE GENOMIC DNA]</scope>
    <source>
        <strain evidence="1 3">SCRP249</strain>
        <strain evidence="2 4">SCRP333</strain>
    </source>
</reference>
<protein>
    <submittedName>
        <fullName evidence="1">Uncharacterized protein</fullName>
    </submittedName>
</protein>
<dbReference type="Proteomes" id="UP000434957">
    <property type="component" value="Unassembled WGS sequence"/>
</dbReference>
<dbReference type="AlphaFoldDB" id="A0A6A3L545"/>
<organism evidence="1 3">
    <name type="scientific">Phytophthora rubi</name>
    <dbReference type="NCBI Taxonomy" id="129364"/>
    <lineage>
        <taxon>Eukaryota</taxon>
        <taxon>Sar</taxon>
        <taxon>Stramenopiles</taxon>
        <taxon>Oomycota</taxon>
        <taxon>Peronosporomycetes</taxon>
        <taxon>Peronosporales</taxon>
        <taxon>Peronosporaceae</taxon>
        <taxon>Phytophthora</taxon>
    </lineage>
</organism>
<comment type="caution">
    <text evidence="1">The sequence shown here is derived from an EMBL/GenBank/DDBJ whole genome shotgun (WGS) entry which is preliminary data.</text>
</comment>
<dbReference type="Proteomes" id="UP000429607">
    <property type="component" value="Unassembled WGS sequence"/>
</dbReference>
<dbReference type="EMBL" id="QXFV01001115">
    <property type="protein sequence ID" value="KAE9014756.1"/>
    <property type="molecule type" value="Genomic_DNA"/>
</dbReference>
<evidence type="ECO:0000313" key="3">
    <source>
        <dbReference type="Proteomes" id="UP000429607"/>
    </source>
</evidence>
<accession>A0A6A3L545</accession>
<name>A0A6A3L545_9STRA</name>
<evidence type="ECO:0000313" key="2">
    <source>
        <dbReference type="EMBL" id="KAE9315519.1"/>
    </source>
</evidence>
<dbReference type="EMBL" id="QXFT01001561">
    <property type="protein sequence ID" value="KAE9315519.1"/>
    <property type="molecule type" value="Genomic_DNA"/>
</dbReference>
<proteinExistence type="predicted"/>
<evidence type="ECO:0000313" key="1">
    <source>
        <dbReference type="EMBL" id="KAE9014756.1"/>
    </source>
</evidence>
<sequence>MPVSIATTPFWCVSGGSALITSTVQCDCTLDQTLISRLTHCLPSPLIRAPTQRGPIRPKLGLPTDP</sequence>
<evidence type="ECO:0000313" key="4">
    <source>
        <dbReference type="Proteomes" id="UP000434957"/>
    </source>
</evidence>
<gene>
    <name evidence="1" type="ORF">PR001_g15059</name>
    <name evidence="2" type="ORF">PR003_g18970</name>
</gene>